<feature type="region of interest" description="Disordered" evidence="1">
    <location>
        <begin position="1"/>
        <end position="20"/>
    </location>
</feature>
<dbReference type="OrthoDB" id="630895at2759"/>
<feature type="domain" description="N-acetyltransferase" evidence="2">
    <location>
        <begin position="32"/>
        <end position="178"/>
    </location>
</feature>
<dbReference type="Pfam" id="PF13302">
    <property type="entry name" value="Acetyltransf_3"/>
    <property type="match status" value="1"/>
</dbReference>
<name>A0A9P3H1P0_9FUNG</name>
<proteinExistence type="predicted"/>
<reference evidence="3" key="1">
    <citation type="submission" date="2021-11" db="EMBL/GenBank/DDBJ databases">
        <authorList>
            <person name="Herlambang A."/>
            <person name="Guo Y."/>
            <person name="Takashima Y."/>
            <person name="Nishizawa T."/>
        </authorList>
    </citation>
    <scope>NUCLEOTIDE SEQUENCE</scope>
    <source>
        <strain evidence="3">E1425</strain>
    </source>
</reference>
<organism evidence="3 4">
    <name type="scientific">Entomortierella parvispora</name>
    <dbReference type="NCBI Taxonomy" id="205924"/>
    <lineage>
        <taxon>Eukaryota</taxon>
        <taxon>Fungi</taxon>
        <taxon>Fungi incertae sedis</taxon>
        <taxon>Mucoromycota</taxon>
        <taxon>Mortierellomycotina</taxon>
        <taxon>Mortierellomycetes</taxon>
        <taxon>Mortierellales</taxon>
        <taxon>Mortierellaceae</taxon>
        <taxon>Entomortierella</taxon>
    </lineage>
</organism>
<dbReference type="InterPro" id="IPR051531">
    <property type="entry name" value="N-acetyltransferase"/>
</dbReference>
<dbReference type="Gene3D" id="3.40.630.30">
    <property type="match status" value="1"/>
</dbReference>
<dbReference type="InterPro" id="IPR000182">
    <property type="entry name" value="GNAT_dom"/>
</dbReference>
<protein>
    <recommendedName>
        <fullName evidence="2">N-acetyltransferase domain-containing protein</fullName>
    </recommendedName>
</protein>
<dbReference type="AlphaFoldDB" id="A0A9P3H1P0"/>
<dbReference type="InterPro" id="IPR016181">
    <property type="entry name" value="Acyl_CoA_acyltransferase"/>
</dbReference>
<feature type="compositionally biased region" description="Polar residues" evidence="1">
    <location>
        <begin position="1"/>
        <end position="12"/>
    </location>
</feature>
<evidence type="ECO:0000256" key="1">
    <source>
        <dbReference type="SAM" id="MobiDB-lite"/>
    </source>
</evidence>
<dbReference type="SUPFAM" id="SSF55729">
    <property type="entry name" value="Acyl-CoA N-acyltransferases (Nat)"/>
    <property type="match status" value="1"/>
</dbReference>
<evidence type="ECO:0000313" key="4">
    <source>
        <dbReference type="Proteomes" id="UP000827284"/>
    </source>
</evidence>
<evidence type="ECO:0000313" key="3">
    <source>
        <dbReference type="EMBL" id="GJJ68491.1"/>
    </source>
</evidence>
<reference evidence="3" key="2">
    <citation type="journal article" date="2022" name="Microbiol. Resour. Announc.">
        <title>Whole-Genome Sequence of Entomortierella parvispora E1425, a Mucoromycotan Fungus Associated with Burkholderiaceae-Related Endosymbiotic Bacteria.</title>
        <authorList>
            <person name="Herlambang A."/>
            <person name="Guo Y."/>
            <person name="Takashima Y."/>
            <person name="Narisawa K."/>
            <person name="Ohta H."/>
            <person name="Nishizawa T."/>
        </authorList>
    </citation>
    <scope>NUCLEOTIDE SEQUENCE</scope>
    <source>
        <strain evidence="3">E1425</strain>
    </source>
</reference>
<gene>
    <name evidence="3" type="ORF">EMPS_00837</name>
</gene>
<dbReference type="EMBL" id="BQFW01000001">
    <property type="protein sequence ID" value="GJJ68491.1"/>
    <property type="molecule type" value="Genomic_DNA"/>
</dbReference>
<evidence type="ECO:0000259" key="2">
    <source>
        <dbReference type="Pfam" id="PF13302"/>
    </source>
</evidence>
<dbReference type="GO" id="GO:0016747">
    <property type="term" value="F:acyltransferase activity, transferring groups other than amino-acyl groups"/>
    <property type="evidence" value="ECO:0007669"/>
    <property type="project" value="InterPro"/>
</dbReference>
<accession>A0A9P3H1P0</accession>
<dbReference type="PANTHER" id="PTHR43792">
    <property type="entry name" value="GNAT FAMILY, PUTATIVE (AFU_ORTHOLOGUE AFUA_3G00765)-RELATED-RELATED"/>
    <property type="match status" value="1"/>
</dbReference>
<sequence>MTLQQDQGQTPAPTAMGPYMVSSDPPHYLSTVKMSDIPEMVRVLNLSKDIYDGTASFQYPYLESHAEVRVRRALGYHEKGFNTHWAMRTSPDGPLIGWIHAYFEPDVKDLHPETGKPVKLADIGYWVSPEYTRQGYSSRSAWFVVHEILFKEFKVDVVRGSAYIENMASRKILESSGMSCEVEQRADFIPKLQQHRQVCEYSIHRAQCTKHILVCRQA</sequence>
<comment type="caution">
    <text evidence="3">The sequence shown here is derived from an EMBL/GenBank/DDBJ whole genome shotgun (WGS) entry which is preliminary data.</text>
</comment>
<keyword evidence="4" id="KW-1185">Reference proteome</keyword>
<dbReference type="Proteomes" id="UP000827284">
    <property type="component" value="Unassembled WGS sequence"/>
</dbReference>